<reference evidence="2 3" key="1">
    <citation type="submission" date="2019-06" db="EMBL/GenBank/DDBJ databases">
        <authorList>
            <person name="Livingstone P."/>
            <person name="Whitworth D."/>
        </authorList>
    </citation>
    <scope>NUCLEOTIDE SEQUENCE [LARGE SCALE GENOMIC DNA]</scope>
    <source>
        <strain evidence="2 3">AM401</strain>
    </source>
</reference>
<evidence type="ECO:0000313" key="2">
    <source>
        <dbReference type="EMBL" id="TQF14210.1"/>
    </source>
</evidence>
<feature type="region of interest" description="Disordered" evidence="1">
    <location>
        <begin position="212"/>
        <end position="231"/>
    </location>
</feature>
<protein>
    <submittedName>
        <fullName evidence="2">Uncharacterized protein</fullName>
    </submittedName>
</protein>
<gene>
    <name evidence="2" type="ORF">FJV41_19770</name>
</gene>
<feature type="region of interest" description="Disordered" evidence="1">
    <location>
        <begin position="10"/>
        <end position="33"/>
    </location>
</feature>
<dbReference type="AlphaFoldDB" id="A0A540WZ15"/>
<comment type="caution">
    <text evidence="2">The sequence shown here is derived from an EMBL/GenBank/DDBJ whole genome shotgun (WGS) entry which is preliminary data.</text>
</comment>
<name>A0A540WZ15_9BACT</name>
<sequence length="246" mass="26487">MPVVIRGRRVRFEQAGPNDGPKPPKRPPCEYCGKPAHPFASDPGSNMGSPPALKRNILAGAAAEEHPWYSGRWTIAAHHLIPSEAMADDEVWMQFCWRFGYAINRALNGVILPMVMAVACELHAPVHVSHHGSGWAFDMDMAYPSATKARLAKVARAVAAGAYCSNPAGLTEELDRLSADILSRIASGRWTITSDGRDYLPGGNGCAGATSLQAKPSRACPHGRRHGSRQWRTGAPLARRALHVGA</sequence>
<dbReference type="EMBL" id="VIFM01000074">
    <property type="protein sequence ID" value="TQF14210.1"/>
    <property type="molecule type" value="Genomic_DNA"/>
</dbReference>
<proteinExistence type="predicted"/>
<evidence type="ECO:0000256" key="1">
    <source>
        <dbReference type="SAM" id="MobiDB-lite"/>
    </source>
</evidence>
<dbReference type="Proteomes" id="UP000315369">
    <property type="component" value="Unassembled WGS sequence"/>
</dbReference>
<keyword evidence="3" id="KW-1185">Reference proteome</keyword>
<organism evidence="2 3">
    <name type="scientific">Myxococcus llanfairpwllgwyngyllgogerychwyrndrobwllllantysiliogogogochensis</name>
    <dbReference type="NCBI Taxonomy" id="2590453"/>
    <lineage>
        <taxon>Bacteria</taxon>
        <taxon>Pseudomonadati</taxon>
        <taxon>Myxococcota</taxon>
        <taxon>Myxococcia</taxon>
        <taxon>Myxococcales</taxon>
        <taxon>Cystobacterineae</taxon>
        <taxon>Myxococcaceae</taxon>
        <taxon>Myxococcus</taxon>
    </lineage>
</organism>
<evidence type="ECO:0000313" key="3">
    <source>
        <dbReference type="Proteomes" id="UP000315369"/>
    </source>
</evidence>
<accession>A0A540WZ15</accession>
<dbReference type="OrthoDB" id="5381436at2"/>